<dbReference type="EMBL" id="HBUE01036431">
    <property type="protein sequence ID" value="CAG6458922.1"/>
    <property type="molecule type" value="Transcribed_RNA"/>
</dbReference>
<evidence type="ECO:0000313" key="1">
    <source>
        <dbReference type="EMBL" id="CAG6458922.1"/>
    </source>
</evidence>
<protein>
    <submittedName>
        <fullName evidence="1">(northern house mosquito) hypothetical protein</fullName>
    </submittedName>
</protein>
<sequence length="239" mass="26964">MSTVWGKCCNDEIEIQSYDEQYQEATLDVLRKSFFLNEKVCIGAEVNLDRQAQADLEKLCVEVCRGSEVSLVARQVATGEIVGVSFNVLQTPSEPNSPSFFESFRDNHCFSENSRSTMQYNITMDGKVDLFQRFGIDCLFEIMFLATQVGFERKGIASALVACSVELAKKLKSSNETTSRRPKLLSSLFTSRYSQSVGRKNNFKELLEVPHTEFVFCGKTYADRIGPDHPSSIIMVREI</sequence>
<dbReference type="PANTHER" id="PTHR20905:SF28">
    <property type="entry name" value="GH28833P-RELATED"/>
    <property type="match status" value="1"/>
</dbReference>
<name>A0A8D8F4E6_CULPI</name>
<dbReference type="Gene3D" id="3.40.630.30">
    <property type="match status" value="1"/>
</dbReference>
<accession>A0A8D8F4E6</accession>
<dbReference type="GO" id="GO:0008080">
    <property type="term" value="F:N-acetyltransferase activity"/>
    <property type="evidence" value="ECO:0007669"/>
    <property type="project" value="TreeGrafter"/>
</dbReference>
<dbReference type="PANTHER" id="PTHR20905">
    <property type="entry name" value="N-ACETYLTRANSFERASE-RELATED"/>
    <property type="match status" value="1"/>
</dbReference>
<dbReference type="AlphaFoldDB" id="A0A8D8F4E6"/>
<proteinExistence type="predicted"/>
<reference evidence="1" key="1">
    <citation type="submission" date="2021-05" db="EMBL/GenBank/DDBJ databases">
        <authorList>
            <person name="Alioto T."/>
            <person name="Alioto T."/>
            <person name="Gomez Garrido J."/>
        </authorList>
    </citation>
    <scope>NUCLEOTIDE SEQUENCE</scope>
</reference>
<organism evidence="1">
    <name type="scientific">Culex pipiens</name>
    <name type="common">House mosquito</name>
    <dbReference type="NCBI Taxonomy" id="7175"/>
    <lineage>
        <taxon>Eukaryota</taxon>
        <taxon>Metazoa</taxon>
        <taxon>Ecdysozoa</taxon>
        <taxon>Arthropoda</taxon>
        <taxon>Hexapoda</taxon>
        <taxon>Insecta</taxon>
        <taxon>Pterygota</taxon>
        <taxon>Neoptera</taxon>
        <taxon>Endopterygota</taxon>
        <taxon>Diptera</taxon>
        <taxon>Nematocera</taxon>
        <taxon>Culicoidea</taxon>
        <taxon>Culicidae</taxon>
        <taxon>Culicinae</taxon>
        <taxon>Culicini</taxon>
        <taxon>Culex</taxon>
        <taxon>Culex</taxon>
    </lineage>
</organism>